<evidence type="ECO:0000256" key="4">
    <source>
        <dbReference type="ARBA" id="ARBA00022759"/>
    </source>
</evidence>
<keyword evidence="4" id="KW-0255">Endonuclease</keyword>
<reference evidence="8" key="2">
    <citation type="submission" date="2021-04" db="EMBL/GenBank/DDBJ databases">
        <authorList>
            <person name="Gilroy R."/>
        </authorList>
    </citation>
    <scope>NUCLEOTIDE SEQUENCE</scope>
    <source>
        <strain evidence="8">ChiHjej9B8-13557</strain>
    </source>
</reference>
<dbReference type="GO" id="GO:0006401">
    <property type="term" value="P:RNA catabolic process"/>
    <property type="evidence" value="ECO:0007669"/>
    <property type="project" value="InterPro"/>
</dbReference>
<accession>A0A9D2MDI3</accession>
<dbReference type="GO" id="GO:0016787">
    <property type="term" value="F:hydrolase activity"/>
    <property type="evidence" value="ECO:0007669"/>
    <property type="project" value="UniProtKB-KW"/>
</dbReference>
<evidence type="ECO:0000256" key="5">
    <source>
        <dbReference type="ARBA" id="ARBA00022801"/>
    </source>
</evidence>
<dbReference type="NCBIfam" id="TIGR02116">
    <property type="entry name" value="toxin_Txe_YoeB"/>
    <property type="match status" value="1"/>
</dbReference>
<name>A0A9D2MDI3_9FIRM</name>
<keyword evidence="2" id="KW-1277">Toxin-antitoxin system</keyword>
<dbReference type="SUPFAM" id="SSF143011">
    <property type="entry name" value="RelE-like"/>
    <property type="match status" value="1"/>
</dbReference>
<dbReference type="PANTHER" id="PTHR38039:SF1">
    <property type="entry name" value="TOXIN YOEB"/>
    <property type="match status" value="1"/>
</dbReference>
<evidence type="ECO:0000256" key="7">
    <source>
        <dbReference type="ARBA" id="ARBA00050056"/>
    </source>
</evidence>
<sequence length="83" mass="9845">MKLLWEEQAWEDYCWWQTQDKKTLKRINALIRDIQRSSCDGIGKPEPLKANLSGWWSRRIDDANRIVYKEENGAVIIAACKRH</sequence>
<gene>
    <name evidence="8" type="ORF">H9771_03575</name>
</gene>
<dbReference type="InterPro" id="IPR035093">
    <property type="entry name" value="RelE/ParE_toxin_dom_sf"/>
</dbReference>
<dbReference type="EMBL" id="DWXX01000065">
    <property type="protein sequence ID" value="HJB58731.1"/>
    <property type="molecule type" value="Genomic_DNA"/>
</dbReference>
<evidence type="ECO:0000256" key="6">
    <source>
        <dbReference type="ARBA" id="ARBA00030388"/>
    </source>
</evidence>
<keyword evidence="5" id="KW-0378">Hydrolase</keyword>
<evidence type="ECO:0000256" key="2">
    <source>
        <dbReference type="ARBA" id="ARBA00022649"/>
    </source>
</evidence>
<organism evidence="8 9">
    <name type="scientific">Candidatus Faecalibacterium faecipullorum</name>
    <dbReference type="NCBI Taxonomy" id="2838578"/>
    <lineage>
        <taxon>Bacteria</taxon>
        <taxon>Bacillati</taxon>
        <taxon>Bacillota</taxon>
        <taxon>Clostridia</taxon>
        <taxon>Eubacteriales</taxon>
        <taxon>Oscillospiraceae</taxon>
        <taxon>Faecalibacterium</taxon>
    </lineage>
</organism>
<evidence type="ECO:0000313" key="9">
    <source>
        <dbReference type="Proteomes" id="UP000824211"/>
    </source>
</evidence>
<comment type="caution">
    <text evidence="8">The sequence shown here is derived from an EMBL/GenBank/DDBJ whole genome shotgun (WGS) entry which is preliminary data.</text>
</comment>
<dbReference type="Gene3D" id="3.30.2310.20">
    <property type="entry name" value="RelE-like"/>
    <property type="match status" value="1"/>
</dbReference>
<comment type="similarity">
    <text evidence="1">Belongs to the YoeB family.</text>
</comment>
<evidence type="ECO:0000256" key="3">
    <source>
        <dbReference type="ARBA" id="ARBA00022722"/>
    </source>
</evidence>
<dbReference type="GO" id="GO:0004519">
    <property type="term" value="F:endonuclease activity"/>
    <property type="evidence" value="ECO:0007669"/>
    <property type="project" value="UniProtKB-KW"/>
</dbReference>
<dbReference type="Proteomes" id="UP000824211">
    <property type="component" value="Unassembled WGS sequence"/>
</dbReference>
<evidence type="ECO:0000313" key="8">
    <source>
        <dbReference type="EMBL" id="HJB58731.1"/>
    </source>
</evidence>
<dbReference type="GO" id="GO:0045892">
    <property type="term" value="P:negative regulation of DNA-templated transcription"/>
    <property type="evidence" value="ECO:0007669"/>
    <property type="project" value="TreeGrafter"/>
</dbReference>
<dbReference type="AlphaFoldDB" id="A0A9D2MDI3"/>
<keyword evidence="3" id="KW-0540">Nuclease</keyword>
<proteinExistence type="inferred from homology"/>
<protein>
    <recommendedName>
        <fullName evidence="7">Endoribonuclease YoeB</fullName>
    </recommendedName>
    <alternativeName>
        <fullName evidence="6">Putative mRNA interferase YoeB</fullName>
    </alternativeName>
</protein>
<evidence type="ECO:0000256" key="1">
    <source>
        <dbReference type="ARBA" id="ARBA00008172"/>
    </source>
</evidence>
<reference evidence="8" key="1">
    <citation type="journal article" date="2021" name="PeerJ">
        <title>Extensive microbial diversity within the chicken gut microbiome revealed by metagenomics and culture.</title>
        <authorList>
            <person name="Gilroy R."/>
            <person name="Ravi A."/>
            <person name="Getino M."/>
            <person name="Pursley I."/>
            <person name="Horton D.L."/>
            <person name="Alikhan N.F."/>
            <person name="Baker D."/>
            <person name="Gharbi K."/>
            <person name="Hall N."/>
            <person name="Watson M."/>
            <person name="Adriaenssens E.M."/>
            <person name="Foster-Nyarko E."/>
            <person name="Jarju S."/>
            <person name="Secka A."/>
            <person name="Antonio M."/>
            <person name="Oren A."/>
            <person name="Chaudhuri R.R."/>
            <person name="La Ragione R."/>
            <person name="Hildebrand F."/>
            <person name="Pallen M.J."/>
        </authorList>
    </citation>
    <scope>NUCLEOTIDE SEQUENCE</scope>
    <source>
        <strain evidence="8">ChiHjej9B8-13557</strain>
    </source>
</reference>
<dbReference type="Pfam" id="PF06769">
    <property type="entry name" value="YoeB_toxin"/>
    <property type="match status" value="1"/>
</dbReference>
<dbReference type="PANTHER" id="PTHR38039">
    <property type="entry name" value="TOXIN YOEB"/>
    <property type="match status" value="1"/>
</dbReference>
<dbReference type="InterPro" id="IPR009614">
    <property type="entry name" value="YoeB_toxin"/>
</dbReference>